<accession>A0A5J4PYQ3</accession>
<gene>
    <name evidence="1" type="ORF">EZS27_035114</name>
</gene>
<dbReference type="EMBL" id="SNRY01005732">
    <property type="protein sequence ID" value="KAA6314242.1"/>
    <property type="molecule type" value="Genomic_DNA"/>
</dbReference>
<comment type="caution">
    <text evidence="1">The sequence shown here is derived from an EMBL/GenBank/DDBJ whole genome shotgun (WGS) entry which is preliminary data.</text>
</comment>
<feature type="non-terminal residue" evidence="1">
    <location>
        <position position="1"/>
    </location>
</feature>
<sequence length="36" mass="4086">LYSMIGEEVDLPPPFSISILVIKWLKKPIGDLLMQT</sequence>
<evidence type="ECO:0000313" key="1">
    <source>
        <dbReference type="EMBL" id="KAA6314242.1"/>
    </source>
</evidence>
<name>A0A5J4PYQ3_9ZZZZ</name>
<proteinExistence type="predicted"/>
<protein>
    <submittedName>
        <fullName evidence="1">Uncharacterized protein</fullName>
    </submittedName>
</protein>
<reference evidence="1" key="1">
    <citation type="submission" date="2019-03" db="EMBL/GenBank/DDBJ databases">
        <title>Single cell metagenomics reveals metabolic interactions within the superorganism composed of flagellate Streblomastix strix and complex community of Bacteroidetes bacteria on its surface.</title>
        <authorList>
            <person name="Treitli S.C."/>
            <person name="Kolisko M."/>
            <person name="Husnik F."/>
            <person name="Keeling P."/>
            <person name="Hampl V."/>
        </authorList>
    </citation>
    <scope>NUCLEOTIDE SEQUENCE</scope>
    <source>
        <strain evidence="1">STM</strain>
    </source>
</reference>
<dbReference type="AlphaFoldDB" id="A0A5J4PYQ3"/>
<organism evidence="1">
    <name type="scientific">termite gut metagenome</name>
    <dbReference type="NCBI Taxonomy" id="433724"/>
    <lineage>
        <taxon>unclassified sequences</taxon>
        <taxon>metagenomes</taxon>
        <taxon>organismal metagenomes</taxon>
    </lineage>
</organism>